<dbReference type="CDD" id="cd04818">
    <property type="entry name" value="PA_subtilisin_1"/>
    <property type="match status" value="1"/>
</dbReference>
<evidence type="ECO:0000259" key="15">
    <source>
        <dbReference type="Pfam" id="PF05922"/>
    </source>
</evidence>
<feature type="active site" description="Charge relay system" evidence="9 10">
    <location>
        <position position="286"/>
    </location>
</feature>
<gene>
    <name evidence="17" type="ORF">DXX93_02915</name>
</gene>
<dbReference type="Gene3D" id="2.60.40.2310">
    <property type="match status" value="1"/>
</dbReference>
<sequence length="1066" mass="111399">MKFKSRLTVSLAALTLTVGVTSNYAYANTTSASDSVELSGLAAKSKSQSGVYIVQLKGASGITKASELGELLPSNQLVASFGNRYNPTTPNITRYVATMKAKQAQVASDIGNVDILYNYAHTVNGFAAKLAPEQVKGLRNHPDVLSVTEDRIDSIDTSNTPAFLGLVDENNQPTLDVKGENVVIGILDSGIWPENPAFAEDSNIPERAYDAPPEGWQGECNVGSVGTLLDGDNNVVYSDETLTKDETVTCNNKLIGARYYGTGFTASGGIPFDQGEFVSARDADGHGSHTASTAGGNAGVQASIKGVDIGVISGIAPRARIAAYKVCWPSSCTTADRVAAIDQAVVDGVDVLNHSIGNSATIGGLSTVNIASLKAAQAGVLFAGSAGNEGTDGPGSVRNIMPWMVTVGNSTYDGTSKLIGNELQYNIADAASTSVFSFVGTINPPIPDGGLSRDLQLVNAESTDNIYTACDPLTVDLTGKIALIARGTCNFTDKFRNAQAANADGIVVYTDDRSPIEMGGSGDTSDILIPGVMIKNADGLALLAALTAEVPTPVTVNMTNNAIDEDSVEVGNIMSSSSSIGPNPQTADIIKPDITAPGSRILAATSFDQLGTNSDGENFAYLSGTSMSSPHIAGMAALVMEKYPDWSPAQVKSALMTTAYQGVFKPNGSTPADPFNFGAGHASPVDATDPGLVYDTNFLDYLGFLCGQDASGLIPGLLEGGDCDTISSDGFATDASQLNLPSIAIAELSRPETITRTVTDATGNGGNYLVSVEAPAGIDVVITTFDSDNNPTDGNTLVVPANGKANYALTFSRSESSVVGEWVFGAVTLTGENGHVVRSPIAILPAEIVLIEAPAAVSVDLNSRGRGSFLVNMLYSGDTSIDYVGLTPSESFSNTADADEPFTFGSVFDKGYYLSVPEGTKALRVRLTEEMVSVPGSDIDLWLIICRNGACAVAATSQNFGNDEQIIVMNPEARNNPAELDTYILYMRPFDTAGEASVDYTVNSWVLNQAESSTRIRASTRAVDGRFNRVSITGRNLVEGNLHMGAVTFYNASGDAQATTLIEVQN</sequence>
<reference evidence="17 18" key="1">
    <citation type="submission" date="2018-08" db="EMBL/GenBank/DDBJ databases">
        <title>Thalassotalea euphylliae genome.</title>
        <authorList>
            <person name="Summers S."/>
            <person name="Rice S.A."/>
            <person name="Freckelton M.L."/>
            <person name="Nedved B.T."/>
            <person name="Hadfield M.G."/>
        </authorList>
    </citation>
    <scope>NUCLEOTIDE SEQUENCE [LARGE SCALE GENOMIC DNA]</scope>
    <source>
        <strain evidence="17 18">H1</strain>
    </source>
</reference>
<dbReference type="Proteomes" id="UP000256478">
    <property type="component" value="Unassembled WGS sequence"/>
</dbReference>
<feature type="domain" description="Inhibitor I9" evidence="15">
    <location>
        <begin position="52"/>
        <end position="152"/>
    </location>
</feature>
<name>A0A3E0TMH8_9GAMM</name>
<proteinExistence type="inferred from homology"/>
<evidence type="ECO:0000256" key="7">
    <source>
        <dbReference type="ARBA" id="ARBA00022825"/>
    </source>
</evidence>
<dbReference type="Gene3D" id="3.40.50.200">
    <property type="entry name" value="Peptidase S8/S53 domain"/>
    <property type="match status" value="1"/>
</dbReference>
<dbReference type="Gene3D" id="3.50.30.30">
    <property type="match status" value="1"/>
</dbReference>
<dbReference type="InterPro" id="IPR041469">
    <property type="entry name" value="Subtilisin-like_FN3"/>
</dbReference>
<evidence type="ECO:0000256" key="10">
    <source>
        <dbReference type="PROSITE-ProRule" id="PRU01240"/>
    </source>
</evidence>
<dbReference type="SUPFAM" id="SSF52025">
    <property type="entry name" value="PA domain"/>
    <property type="match status" value="1"/>
</dbReference>
<organism evidence="17 18">
    <name type="scientific">Thalassotalea euphylliae</name>
    <dbReference type="NCBI Taxonomy" id="1655234"/>
    <lineage>
        <taxon>Bacteria</taxon>
        <taxon>Pseudomonadati</taxon>
        <taxon>Pseudomonadota</taxon>
        <taxon>Gammaproteobacteria</taxon>
        <taxon>Alteromonadales</taxon>
        <taxon>Colwelliaceae</taxon>
        <taxon>Thalassotalea</taxon>
    </lineage>
</organism>
<dbReference type="InterPro" id="IPR037045">
    <property type="entry name" value="S8pro/Inhibitor_I9_sf"/>
</dbReference>
<protein>
    <submittedName>
        <fullName evidence="17">Serine protease</fullName>
    </submittedName>
</protein>
<comment type="subcellular location">
    <subcellularLocation>
        <location evidence="1">Secreted</location>
    </subcellularLocation>
</comment>
<keyword evidence="5 12" id="KW-0732">Signal</keyword>
<feature type="signal peptide" evidence="12">
    <location>
        <begin position="1"/>
        <end position="27"/>
    </location>
</feature>
<dbReference type="InterPro" id="IPR034197">
    <property type="entry name" value="Peptidases_S8_3"/>
</dbReference>
<keyword evidence="4 10" id="KW-0645">Protease</keyword>
<dbReference type="RefSeq" id="WP_116006733.1">
    <property type="nucleotide sequence ID" value="NZ_QUOU01000001.1"/>
</dbReference>
<dbReference type="OrthoDB" id="614750at2"/>
<evidence type="ECO:0000256" key="5">
    <source>
        <dbReference type="ARBA" id="ARBA00022729"/>
    </source>
</evidence>
<dbReference type="InterPro" id="IPR045051">
    <property type="entry name" value="SBT"/>
</dbReference>
<dbReference type="InterPro" id="IPR015500">
    <property type="entry name" value="Peptidase_S8_subtilisin-rel"/>
</dbReference>
<feature type="domain" description="PA" evidence="14">
    <location>
        <begin position="463"/>
        <end position="542"/>
    </location>
</feature>
<dbReference type="InterPro" id="IPR023828">
    <property type="entry name" value="Peptidase_S8_Ser-AS"/>
</dbReference>
<dbReference type="SUPFAM" id="SSF52743">
    <property type="entry name" value="Subtilisin-like"/>
    <property type="match status" value="1"/>
</dbReference>
<dbReference type="PRINTS" id="PR00723">
    <property type="entry name" value="SUBTILISIN"/>
</dbReference>
<dbReference type="GO" id="GO:0004252">
    <property type="term" value="F:serine-type endopeptidase activity"/>
    <property type="evidence" value="ECO:0007669"/>
    <property type="project" value="UniProtKB-UniRule"/>
</dbReference>
<evidence type="ECO:0000256" key="3">
    <source>
        <dbReference type="ARBA" id="ARBA00022525"/>
    </source>
</evidence>
<evidence type="ECO:0000256" key="4">
    <source>
        <dbReference type="ARBA" id="ARBA00022670"/>
    </source>
</evidence>
<evidence type="ECO:0000256" key="8">
    <source>
        <dbReference type="ARBA" id="ARBA00023180"/>
    </source>
</evidence>
<evidence type="ECO:0000256" key="12">
    <source>
        <dbReference type="SAM" id="SignalP"/>
    </source>
</evidence>
<comment type="similarity">
    <text evidence="2 10 11">Belongs to the peptidase S8 family.</text>
</comment>
<evidence type="ECO:0000313" key="17">
    <source>
        <dbReference type="EMBL" id="REL25603.1"/>
    </source>
</evidence>
<dbReference type="PROSITE" id="PS00138">
    <property type="entry name" value="SUBTILASE_SER"/>
    <property type="match status" value="1"/>
</dbReference>
<feature type="active site" description="Charge relay system" evidence="9 10">
    <location>
        <position position="188"/>
    </location>
</feature>
<evidence type="ECO:0000256" key="1">
    <source>
        <dbReference type="ARBA" id="ARBA00004613"/>
    </source>
</evidence>
<dbReference type="Pfam" id="PF02225">
    <property type="entry name" value="PA"/>
    <property type="match status" value="1"/>
</dbReference>
<dbReference type="InterPro" id="IPR010259">
    <property type="entry name" value="S8pro/Inhibitor_I9"/>
</dbReference>
<evidence type="ECO:0000256" key="6">
    <source>
        <dbReference type="ARBA" id="ARBA00022801"/>
    </source>
</evidence>
<dbReference type="GO" id="GO:0005576">
    <property type="term" value="C:extracellular region"/>
    <property type="evidence" value="ECO:0007669"/>
    <property type="project" value="UniProtKB-SubCell"/>
</dbReference>
<keyword evidence="7 10" id="KW-0720">Serine protease</keyword>
<dbReference type="InterPro" id="IPR046450">
    <property type="entry name" value="PA_dom_sf"/>
</dbReference>
<dbReference type="Gene3D" id="3.30.70.80">
    <property type="entry name" value="Peptidase S8 propeptide/proteinase inhibitor I9"/>
    <property type="match status" value="1"/>
</dbReference>
<dbReference type="PANTHER" id="PTHR10795">
    <property type="entry name" value="PROPROTEIN CONVERTASE SUBTILISIN/KEXIN"/>
    <property type="match status" value="1"/>
</dbReference>
<evidence type="ECO:0000256" key="2">
    <source>
        <dbReference type="ARBA" id="ARBA00011073"/>
    </source>
</evidence>
<feature type="domain" description="Peptidase S8/S53" evidence="13">
    <location>
        <begin position="179"/>
        <end position="680"/>
    </location>
</feature>
<dbReference type="InterPro" id="IPR000209">
    <property type="entry name" value="Peptidase_S8/S53_dom"/>
</dbReference>
<dbReference type="PROSITE" id="PS00136">
    <property type="entry name" value="SUBTILASE_ASP"/>
    <property type="match status" value="1"/>
</dbReference>
<comment type="caution">
    <text evidence="17">The sequence shown here is derived from an EMBL/GenBank/DDBJ whole genome shotgun (WGS) entry which is preliminary data.</text>
</comment>
<evidence type="ECO:0000259" key="16">
    <source>
        <dbReference type="Pfam" id="PF17766"/>
    </source>
</evidence>
<dbReference type="SUPFAM" id="SSF54897">
    <property type="entry name" value="Protease propeptides/inhibitors"/>
    <property type="match status" value="1"/>
</dbReference>
<evidence type="ECO:0000256" key="9">
    <source>
        <dbReference type="PIRSR" id="PIRSR615500-1"/>
    </source>
</evidence>
<dbReference type="InterPro" id="IPR003137">
    <property type="entry name" value="PA_domain"/>
</dbReference>
<dbReference type="InterPro" id="IPR036852">
    <property type="entry name" value="Peptidase_S8/S53_dom_sf"/>
</dbReference>
<dbReference type="CDD" id="cd04852">
    <property type="entry name" value="Peptidases_S8_3"/>
    <property type="match status" value="1"/>
</dbReference>
<dbReference type="GO" id="GO:0006508">
    <property type="term" value="P:proteolysis"/>
    <property type="evidence" value="ECO:0007669"/>
    <property type="project" value="UniProtKB-KW"/>
</dbReference>
<keyword evidence="6 10" id="KW-0378">Hydrolase</keyword>
<dbReference type="Pfam" id="PF17766">
    <property type="entry name" value="fn3_6"/>
    <property type="match status" value="1"/>
</dbReference>
<keyword evidence="3" id="KW-0964">Secreted</keyword>
<dbReference type="Pfam" id="PF00082">
    <property type="entry name" value="Peptidase_S8"/>
    <property type="match status" value="1"/>
</dbReference>
<dbReference type="AlphaFoldDB" id="A0A3E0TMH8"/>
<evidence type="ECO:0000256" key="11">
    <source>
        <dbReference type="RuleBase" id="RU003355"/>
    </source>
</evidence>
<feature type="chain" id="PRO_5017624762" evidence="12">
    <location>
        <begin position="28"/>
        <end position="1066"/>
    </location>
</feature>
<dbReference type="PROSITE" id="PS51892">
    <property type="entry name" value="SUBTILASE"/>
    <property type="match status" value="1"/>
</dbReference>
<evidence type="ECO:0000259" key="14">
    <source>
        <dbReference type="Pfam" id="PF02225"/>
    </source>
</evidence>
<accession>A0A3E0TMH8</accession>
<dbReference type="Pfam" id="PF05922">
    <property type="entry name" value="Inhibitor_I9"/>
    <property type="match status" value="1"/>
</dbReference>
<keyword evidence="8" id="KW-0325">Glycoprotein</keyword>
<evidence type="ECO:0000313" key="18">
    <source>
        <dbReference type="Proteomes" id="UP000256478"/>
    </source>
</evidence>
<feature type="active site" description="Charge relay system" evidence="9 10">
    <location>
        <position position="626"/>
    </location>
</feature>
<dbReference type="InterPro" id="IPR023827">
    <property type="entry name" value="Peptidase_S8_Asp-AS"/>
</dbReference>
<evidence type="ECO:0000259" key="13">
    <source>
        <dbReference type="Pfam" id="PF00082"/>
    </source>
</evidence>
<feature type="domain" description="Subtilisin-like protease fibronectin type-III" evidence="16">
    <location>
        <begin position="737"/>
        <end position="843"/>
    </location>
</feature>
<dbReference type="EMBL" id="QUOU01000001">
    <property type="protein sequence ID" value="REL25603.1"/>
    <property type="molecule type" value="Genomic_DNA"/>
</dbReference>